<evidence type="ECO:0000256" key="2">
    <source>
        <dbReference type="ARBA" id="ARBA00021549"/>
    </source>
</evidence>
<feature type="domain" description="General secretion pathway GspH" evidence="12">
    <location>
        <begin position="58"/>
        <end position="187"/>
    </location>
</feature>
<evidence type="ECO:0000256" key="5">
    <source>
        <dbReference type="ARBA" id="ARBA00022519"/>
    </source>
</evidence>
<evidence type="ECO:0000256" key="3">
    <source>
        <dbReference type="ARBA" id="ARBA00022475"/>
    </source>
</evidence>
<evidence type="ECO:0000256" key="8">
    <source>
        <dbReference type="ARBA" id="ARBA00023136"/>
    </source>
</evidence>
<feature type="transmembrane region" description="Helical" evidence="11">
    <location>
        <begin position="21"/>
        <end position="43"/>
    </location>
</feature>
<evidence type="ECO:0000256" key="4">
    <source>
        <dbReference type="ARBA" id="ARBA00022481"/>
    </source>
</evidence>
<evidence type="ECO:0000313" key="14">
    <source>
        <dbReference type="Proteomes" id="UP000521868"/>
    </source>
</evidence>
<dbReference type="AlphaFoldDB" id="A0A7X6DEZ7"/>
<organism evidence="13 14">
    <name type="scientific">Ramlibacter lithotrophicus</name>
    <dbReference type="NCBI Taxonomy" id="2606681"/>
    <lineage>
        <taxon>Bacteria</taxon>
        <taxon>Pseudomonadati</taxon>
        <taxon>Pseudomonadota</taxon>
        <taxon>Betaproteobacteria</taxon>
        <taxon>Burkholderiales</taxon>
        <taxon>Comamonadaceae</taxon>
        <taxon>Ramlibacter</taxon>
    </lineage>
</organism>
<evidence type="ECO:0000256" key="10">
    <source>
        <dbReference type="ARBA" id="ARBA00030775"/>
    </source>
</evidence>
<dbReference type="GO" id="GO:0015628">
    <property type="term" value="P:protein secretion by the type II secretion system"/>
    <property type="evidence" value="ECO:0007669"/>
    <property type="project" value="InterPro"/>
</dbReference>
<evidence type="ECO:0000256" key="6">
    <source>
        <dbReference type="ARBA" id="ARBA00022692"/>
    </source>
</evidence>
<dbReference type="GO" id="GO:0005886">
    <property type="term" value="C:plasma membrane"/>
    <property type="evidence" value="ECO:0007669"/>
    <property type="project" value="UniProtKB-SubCell"/>
</dbReference>
<dbReference type="EMBL" id="VTOX01000002">
    <property type="protein sequence ID" value="NKE65926.1"/>
    <property type="molecule type" value="Genomic_DNA"/>
</dbReference>
<dbReference type="InterPro" id="IPR022346">
    <property type="entry name" value="T2SS_GspH"/>
</dbReference>
<keyword evidence="3" id="KW-1003">Cell membrane</keyword>
<evidence type="ECO:0000259" key="12">
    <source>
        <dbReference type="Pfam" id="PF12019"/>
    </source>
</evidence>
<dbReference type="SUPFAM" id="SSF54523">
    <property type="entry name" value="Pili subunits"/>
    <property type="match status" value="1"/>
</dbReference>
<dbReference type="GO" id="GO:0015627">
    <property type="term" value="C:type II protein secretion system complex"/>
    <property type="evidence" value="ECO:0007669"/>
    <property type="project" value="InterPro"/>
</dbReference>
<gene>
    <name evidence="13" type="ORF">RAMLITH_08850</name>
</gene>
<keyword evidence="7 11" id="KW-1133">Transmembrane helix</keyword>
<evidence type="ECO:0000256" key="9">
    <source>
        <dbReference type="ARBA" id="ARBA00025772"/>
    </source>
</evidence>
<dbReference type="Proteomes" id="UP000521868">
    <property type="component" value="Unassembled WGS sequence"/>
</dbReference>
<keyword evidence="8 11" id="KW-0472">Membrane</keyword>
<comment type="caution">
    <text evidence="13">The sequence shown here is derived from an EMBL/GenBank/DDBJ whole genome shotgun (WGS) entry which is preliminary data.</text>
</comment>
<dbReference type="RefSeq" id="WP_168107003.1">
    <property type="nucleotide sequence ID" value="NZ_VTOX01000002.1"/>
</dbReference>
<dbReference type="Gene3D" id="3.55.40.10">
    <property type="entry name" value="minor pseudopilin epsh domain"/>
    <property type="match status" value="1"/>
</dbReference>
<accession>A0A7X6DEZ7</accession>
<evidence type="ECO:0000256" key="1">
    <source>
        <dbReference type="ARBA" id="ARBA00004377"/>
    </source>
</evidence>
<evidence type="ECO:0000256" key="7">
    <source>
        <dbReference type="ARBA" id="ARBA00022989"/>
    </source>
</evidence>
<name>A0A7X6DEZ7_9BURK</name>
<sequence>MSFRQQVPRYRQPAAGGRRMAGVTMVELMVTVGVAGVLAATAVPSMQSFVRVSQVRTAANELAMALATARSEAIKRGSPVTVCKSADVTVAQPLCASSGSVPWRQGWVMFVDHDQDGVVDSSGSLPDVRLRVGAPGGRLSVEADTNFSRYVSYLPNGVSVGSGGQSSGAFHVCLNGIGRAVTINTSGRTQVREETCS</sequence>
<keyword evidence="4" id="KW-0488">Methylation</keyword>
<comment type="subcellular location">
    <subcellularLocation>
        <location evidence="1">Cell inner membrane</location>
        <topology evidence="1">Single-pass membrane protein</topology>
    </subcellularLocation>
</comment>
<keyword evidence="6 11" id="KW-0812">Transmembrane</keyword>
<comment type="similarity">
    <text evidence="9">Belongs to the GSP H family.</text>
</comment>
<keyword evidence="14" id="KW-1185">Reference proteome</keyword>
<dbReference type="InterPro" id="IPR045584">
    <property type="entry name" value="Pilin-like"/>
</dbReference>
<reference evidence="13 14" key="1">
    <citation type="journal article" date="2020" name="Nature">
        <title>Bacterial chemolithoautotrophy via manganese oxidation.</title>
        <authorList>
            <person name="Yu H."/>
            <person name="Leadbetter J.R."/>
        </authorList>
    </citation>
    <scope>NUCLEOTIDE SEQUENCE [LARGE SCALE GENOMIC DNA]</scope>
    <source>
        <strain evidence="13 14">RBP-1</strain>
    </source>
</reference>
<proteinExistence type="inferred from homology"/>
<keyword evidence="5" id="KW-0997">Cell inner membrane</keyword>
<evidence type="ECO:0000256" key="11">
    <source>
        <dbReference type="SAM" id="Phobius"/>
    </source>
</evidence>
<evidence type="ECO:0000313" key="13">
    <source>
        <dbReference type="EMBL" id="NKE65926.1"/>
    </source>
</evidence>
<protein>
    <recommendedName>
        <fullName evidence="2">Type II secretion system protein H</fullName>
    </recommendedName>
    <alternativeName>
        <fullName evidence="10">General secretion pathway protein H</fullName>
    </alternativeName>
</protein>
<dbReference type="Pfam" id="PF12019">
    <property type="entry name" value="GspH"/>
    <property type="match status" value="1"/>
</dbReference>